<gene>
    <name evidence="4" type="ORF">FVE85_8459</name>
</gene>
<evidence type="ECO:0000259" key="3">
    <source>
        <dbReference type="Pfam" id="PF03407"/>
    </source>
</evidence>
<feature type="domain" description="Nucleotide-diphospho-sugar transferase" evidence="3">
    <location>
        <begin position="699"/>
        <end position="789"/>
    </location>
</feature>
<organism evidence="4 5">
    <name type="scientific">Porphyridium purpureum</name>
    <name type="common">Red alga</name>
    <name type="synonym">Porphyridium cruentum</name>
    <dbReference type="NCBI Taxonomy" id="35688"/>
    <lineage>
        <taxon>Eukaryota</taxon>
        <taxon>Rhodophyta</taxon>
        <taxon>Bangiophyceae</taxon>
        <taxon>Porphyridiales</taxon>
        <taxon>Porphyridiaceae</taxon>
        <taxon>Porphyridium</taxon>
    </lineage>
</organism>
<reference evidence="5" key="1">
    <citation type="journal article" date="2019" name="Nat. Commun.">
        <title>Expansion of phycobilisome linker gene families in mesophilic red algae.</title>
        <authorList>
            <person name="Lee J."/>
            <person name="Kim D."/>
            <person name="Bhattacharya D."/>
            <person name="Yoon H.S."/>
        </authorList>
    </citation>
    <scope>NUCLEOTIDE SEQUENCE [LARGE SCALE GENOMIC DNA]</scope>
    <source>
        <strain evidence="5">CCMP 1328</strain>
    </source>
</reference>
<evidence type="ECO:0000256" key="2">
    <source>
        <dbReference type="SAM" id="Phobius"/>
    </source>
</evidence>
<feature type="region of interest" description="Disordered" evidence="1">
    <location>
        <begin position="545"/>
        <end position="564"/>
    </location>
</feature>
<dbReference type="InterPro" id="IPR005069">
    <property type="entry name" value="Nucl-diP-sugar_transferase"/>
</dbReference>
<dbReference type="EMBL" id="VRMN01000011">
    <property type="protein sequence ID" value="KAA8491977.1"/>
    <property type="molecule type" value="Genomic_DNA"/>
</dbReference>
<keyword evidence="4" id="KW-0808">Transferase</keyword>
<comment type="caution">
    <text evidence="4">The sequence shown here is derived from an EMBL/GenBank/DDBJ whole genome shotgun (WGS) entry which is preliminary data.</text>
</comment>
<keyword evidence="2" id="KW-0812">Transmembrane</keyword>
<accession>A0A5J4YNJ6</accession>
<dbReference type="OrthoDB" id="540503at2759"/>
<evidence type="ECO:0000313" key="4">
    <source>
        <dbReference type="EMBL" id="KAA8491977.1"/>
    </source>
</evidence>
<evidence type="ECO:0000313" key="5">
    <source>
        <dbReference type="Proteomes" id="UP000324585"/>
    </source>
</evidence>
<dbReference type="Pfam" id="PF03407">
    <property type="entry name" value="Nucleotid_trans"/>
    <property type="match status" value="1"/>
</dbReference>
<proteinExistence type="predicted"/>
<keyword evidence="5" id="KW-1185">Reference proteome</keyword>
<dbReference type="Proteomes" id="UP000324585">
    <property type="component" value="Unassembled WGS sequence"/>
</dbReference>
<keyword evidence="2" id="KW-1133">Transmembrane helix</keyword>
<feature type="transmembrane region" description="Helical" evidence="2">
    <location>
        <begin position="39"/>
        <end position="64"/>
    </location>
</feature>
<dbReference type="AlphaFoldDB" id="A0A5J4YNJ6"/>
<dbReference type="InterPro" id="IPR044575">
    <property type="entry name" value="RAY1-like"/>
</dbReference>
<evidence type="ECO:0000256" key="1">
    <source>
        <dbReference type="SAM" id="MobiDB-lite"/>
    </source>
</evidence>
<protein>
    <submittedName>
        <fullName evidence="4">Beta-arabinofuranosyltransferase RAY1</fullName>
    </submittedName>
</protein>
<sequence length="906" mass="98627">MGKLDGRVLRSRVGESVLQYVTQVVAFVSAQCTHRNMSMAWGGVLTTLVLSQLLLPALMQLSFFRSSKYMQGLSTGYSVRTREEIALERFARQTMLLHLSAYDVQTSSHGSTAAAGHASGDTPYTNHNRSSGLNGAWTAQQVLPNTKASQIHSFTYTVYTAPKPFVGADAINQLRAIESWLALRPKPKVVFLGYAEGYDEVSTKYGIHIDERVDTNFAGVPLFNSMVERANESTASISVLMNSDILLFDDFVDVLIKTQADYEDWMIVGARWDLDQLPDTMGMSAARARRVLVRYVRDFGSLHTYGGIDLWAWNTNGPPLFANHMPHFVYGRGKYDNWLTHEAIAAGFRTVIDVSEACTLTHVKHDYHLVKSRHMNHVLAGLAANKTGVSAVAGGPGVSKTGLKRSFWNTGKSGSFEFFINSYLAAAHGSYRNQMGTILHAPFKIGSCYEKQAFCNFFRKRPHACRCEYSSLVSSTQSDAYVIDSGRIICCGLVSVGDGAGASKQQELGSASAPIAGVNSALGMDDVELAEFSWGLTGVSPDAGPAAASAGSSSGGGETSKSSVGRAAQVGLPLTLRYLTEVIFASGSTARADRTVVVAVLDGKFKIGKTDEHEDENEKRLNRRTAMNFVCNMRLLGVSSFILVALNDEAYRFAFVRGWPVFLEQEAAALWDDHAGSAHAMATAQRKPAALQRRLDFIRYSVALRLLRMGYHVIFTQVDTVWLDHPLQAMRRLFPVSQDSVSLALSSLVRAAESTRNLCANANSQPCVDPGLMYLRSEPATIELLDRALGDVLAPSNANSRDPNAVLQDMACGASGELRVGTSRCRSRNGLVLVGFFDKSMIVSGDSAAKAWSLPSGNLLRAFPKAYALRADVLHTRAPGAPQAAFLKHGFVFSNVETDLCIYPTQ</sequence>
<name>A0A5J4YNJ6_PORPP</name>
<dbReference type="GO" id="GO:0016757">
    <property type="term" value="F:glycosyltransferase activity"/>
    <property type="evidence" value="ECO:0007669"/>
    <property type="project" value="InterPro"/>
</dbReference>
<dbReference type="PANTHER" id="PTHR47483:SF1">
    <property type="entry name" value="BETA-ARABINOFURANOSYLTRANSFERASE RAY1"/>
    <property type="match status" value="1"/>
</dbReference>
<keyword evidence="2" id="KW-0472">Membrane</keyword>
<dbReference type="PANTHER" id="PTHR47483">
    <property type="entry name" value="BETA-ARABINOFURANOSYLTRANSFERASE RAY1"/>
    <property type="match status" value="1"/>
</dbReference>